<name>A0AAW0GWY3_MYOGA</name>
<dbReference type="EMBL" id="JBBHLL010003719">
    <property type="protein sequence ID" value="KAK7795055.1"/>
    <property type="molecule type" value="Genomic_DNA"/>
</dbReference>
<gene>
    <name evidence="1" type="ORF">U0070_005488</name>
</gene>
<sequence length="69" mass="7640">LYIRSSQNEVPCPSPGLLMLWIPEVGGDILMTQAALSIPDTPRASTFISCTSSNGLRHINGKIYFNWFL</sequence>
<keyword evidence="2" id="KW-1185">Reference proteome</keyword>
<proteinExistence type="predicted"/>
<organism evidence="1 2">
    <name type="scientific">Myodes glareolus</name>
    <name type="common">Bank vole</name>
    <name type="synonym">Clethrionomys glareolus</name>
    <dbReference type="NCBI Taxonomy" id="447135"/>
    <lineage>
        <taxon>Eukaryota</taxon>
        <taxon>Metazoa</taxon>
        <taxon>Chordata</taxon>
        <taxon>Craniata</taxon>
        <taxon>Vertebrata</taxon>
        <taxon>Euteleostomi</taxon>
        <taxon>Mammalia</taxon>
        <taxon>Eutheria</taxon>
        <taxon>Euarchontoglires</taxon>
        <taxon>Glires</taxon>
        <taxon>Rodentia</taxon>
        <taxon>Myomorpha</taxon>
        <taxon>Muroidea</taxon>
        <taxon>Cricetidae</taxon>
        <taxon>Arvicolinae</taxon>
        <taxon>Myodes</taxon>
    </lineage>
</organism>
<accession>A0AAW0GWY3</accession>
<feature type="non-terminal residue" evidence="1">
    <location>
        <position position="1"/>
    </location>
</feature>
<protein>
    <submittedName>
        <fullName evidence="1">Uncharacterized protein</fullName>
    </submittedName>
</protein>
<dbReference type="Proteomes" id="UP001488838">
    <property type="component" value="Unassembled WGS sequence"/>
</dbReference>
<comment type="caution">
    <text evidence="1">The sequence shown here is derived from an EMBL/GenBank/DDBJ whole genome shotgun (WGS) entry which is preliminary data.</text>
</comment>
<evidence type="ECO:0000313" key="1">
    <source>
        <dbReference type="EMBL" id="KAK7795055.1"/>
    </source>
</evidence>
<evidence type="ECO:0000313" key="2">
    <source>
        <dbReference type="Proteomes" id="UP001488838"/>
    </source>
</evidence>
<reference evidence="1 2" key="1">
    <citation type="journal article" date="2023" name="bioRxiv">
        <title>Conserved and derived expression patterns and positive selection on dental genes reveal complex evolutionary context of ever-growing rodent molars.</title>
        <authorList>
            <person name="Calamari Z.T."/>
            <person name="Song A."/>
            <person name="Cohen E."/>
            <person name="Akter M."/>
            <person name="Roy R.D."/>
            <person name="Hallikas O."/>
            <person name="Christensen M.M."/>
            <person name="Li P."/>
            <person name="Marangoni P."/>
            <person name="Jernvall J."/>
            <person name="Klein O.D."/>
        </authorList>
    </citation>
    <scope>NUCLEOTIDE SEQUENCE [LARGE SCALE GENOMIC DNA]</scope>
    <source>
        <strain evidence="1">V071</strain>
    </source>
</reference>
<dbReference type="AlphaFoldDB" id="A0AAW0GWY3"/>